<evidence type="ECO:0000313" key="3">
    <source>
        <dbReference type="EMBL" id="BAW35429.1"/>
    </source>
</evidence>
<dbReference type="InterPro" id="IPR016140">
    <property type="entry name" value="Bifunc_inhib/LTP/seed_store"/>
</dbReference>
<dbReference type="AlphaFoldDB" id="A0A1L7NZT9"/>
<dbReference type="InterPro" id="IPR036312">
    <property type="entry name" value="Bifun_inhib/LTP/seed_sf"/>
</dbReference>
<name>A0A1L7NZT9_9CARY</name>
<evidence type="ECO:0000259" key="2">
    <source>
        <dbReference type="Pfam" id="PF00234"/>
    </source>
</evidence>
<feature type="signal peptide" evidence="1">
    <location>
        <begin position="1"/>
        <end position="28"/>
    </location>
</feature>
<feature type="domain" description="Bifunctional inhibitor/plant lipid transfer protein/seed storage helical" evidence="2">
    <location>
        <begin position="42"/>
        <end position="114"/>
    </location>
</feature>
<accession>A0A1L7NZT9</accession>
<reference evidence="3" key="1">
    <citation type="submission" date="2016-03" db="EMBL/GenBank/DDBJ databases">
        <title>Digestive enzymes of carnivorous plants.</title>
        <authorList>
            <person name="Fukushima K."/>
            <person name="Hasebe M."/>
        </authorList>
    </citation>
    <scope>NUCLEOTIDE SEQUENCE</scope>
</reference>
<protein>
    <submittedName>
        <fullName evidence="3">Lipid-transfer protein</fullName>
    </submittedName>
</protein>
<keyword evidence="1" id="KW-0732">Signal</keyword>
<evidence type="ECO:0000256" key="1">
    <source>
        <dbReference type="SAM" id="SignalP"/>
    </source>
</evidence>
<sequence>MAAGLKLATLAIWSCLVIVGVAPQASYAAFIGYDWGTTFFYCCKDYIQTGIDCALDYACCPVIAQFAGAVNKASTKDEISYSCLAMKSALYSMPYYNYTATATMVAKCGYTLPYNVAKTAPCY</sequence>
<organism evidence="3">
    <name type="scientific">Drosera adelae</name>
    <dbReference type="NCBI Taxonomy" id="173387"/>
    <lineage>
        <taxon>Eukaryota</taxon>
        <taxon>Viridiplantae</taxon>
        <taxon>Streptophyta</taxon>
        <taxon>Embryophyta</taxon>
        <taxon>Tracheophyta</taxon>
        <taxon>Spermatophyta</taxon>
        <taxon>Magnoliopsida</taxon>
        <taxon>eudicotyledons</taxon>
        <taxon>Gunneridae</taxon>
        <taxon>Pentapetalae</taxon>
        <taxon>Caryophyllales</taxon>
        <taxon>Droseraceae</taxon>
        <taxon>Drosera</taxon>
    </lineage>
</organism>
<dbReference type="Pfam" id="PF00234">
    <property type="entry name" value="Tryp_alpha_amyl"/>
    <property type="match status" value="1"/>
</dbReference>
<feature type="chain" id="PRO_5013222222" evidence="1">
    <location>
        <begin position="29"/>
        <end position="123"/>
    </location>
</feature>
<proteinExistence type="evidence at transcript level"/>
<dbReference type="Gene3D" id="1.10.110.10">
    <property type="entry name" value="Plant lipid-transfer and hydrophobic proteins"/>
    <property type="match status" value="1"/>
</dbReference>
<dbReference type="SUPFAM" id="SSF47699">
    <property type="entry name" value="Bifunctional inhibitor/lipid-transfer protein/seed storage 2S albumin"/>
    <property type="match status" value="1"/>
</dbReference>
<dbReference type="EMBL" id="LC129246">
    <property type="protein sequence ID" value="BAW35429.1"/>
    <property type="molecule type" value="mRNA"/>
</dbReference>